<dbReference type="AlphaFoldDB" id="A0AAN1XU83"/>
<dbReference type="EMBL" id="AP025523">
    <property type="protein sequence ID" value="BDE05599.1"/>
    <property type="molecule type" value="Genomic_DNA"/>
</dbReference>
<keyword evidence="2" id="KW-1185">Reference proteome</keyword>
<sequence>MIAPPRAAWPSRAVARSTRAMVASPHPLATAAGVDVLRRGGNAVDAAIAANAVLTVVYPASCGIGGDAFWIVHDPKTGATHAYNGSGRTPRAASLERLPGGTVPQRGALTVTVPGAVRSWEDVLRAHGSRGLDDLLAEAERVAREGFAVTDVVAAYARTNEALLRDDAEATRIYLTSGPPRPGDILRNPDLADTLAAIRRGGSDAFYTGRTAERIVATLRARGNLMTLDDLAGHRTQAATPLRIPWRGGALLAHPPNSQAACMLLAMGMLEHDAHADEPLWNHLAIEAMKRAIAIRDATFADPDIAPSGIDAELTAERLRALRAEIDPERAQPKVSREDHGDTIALCAVDEDGGAVSLIESLYMNFGSGIVAEGTGVVLHNRGAYFSTEPGHPNVYAGGKRPMHTLSPAMYLRDERPEIVFGSMGGDGQPQILVQFLHHLVERGLNVQQALDMPRWIYGRASIPERPDVSGSEALIVESRMSEEIVAGLERRGHRVALLGPYENAMGHAHGIAIDRDRGTLAGGADPRADSLALGL</sequence>
<dbReference type="InterPro" id="IPR043138">
    <property type="entry name" value="GGT_lsub"/>
</dbReference>
<dbReference type="InterPro" id="IPR043137">
    <property type="entry name" value="GGT_ssub_C"/>
</dbReference>
<dbReference type="KEGG" id="vab:WPS_08750"/>
<organism evidence="1 2">
    <name type="scientific">Vulcanimicrobium alpinum</name>
    <dbReference type="NCBI Taxonomy" id="3016050"/>
    <lineage>
        <taxon>Bacteria</taxon>
        <taxon>Bacillati</taxon>
        <taxon>Vulcanimicrobiota</taxon>
        <taxon>Vulcanimicrobiia</taxon>
        <taxon>Vulcanimicrobiales</taxon>
        <taxon>Vulcanimicrobiaceae</taxon>
        <taxon>Vulcanimicrobium</taxon>
    </lineage>
</organism>
<name>A0AAN1XU83_UNVUL</name>
<dbReference type="RefSeq" id="WP_317996628.1">
    <property type="nucleotide sequence ID" value="NZ_AP025523.1"/>
</dbReference>
<evidence type="ECO:0000313" key="2">
    <source>
        <dbReference type="Proteomes" id="UP001317532"/>
    </source>
</evidence>
<dbReference type="SUPFAM" id="SSF56235">
    <property type="entry name" value="N-terminal nucleophile aminohydrolases (Ntn hydrolases)"/>
    <property type="match status" value="1"/>
</dbReference>
<accession>A0AAN1XU83</accession>
<dbReference type="InterPro" id="IPR052896">
    <property type="entry name" value="GGT-like_enzyme"/>
</dbReference>
<evidence type="ECO:0000313" key="1">
    <source>
        <dbReference type="EMBL" id="BDE05599.1"/>
    </source>
</evidence>
<proteinExistence type="predicted"/>
<dbReference type="PANTHER" id="PTHR43881">
    <property type="entry name" value="GAMMA-GLUTAMYLTRANSPEPTIDASE (AFU_ORTHOLOGUE AFUA_4G13580)"/>
    <property type="match status" value="1"/>
</dbReference>
<dbReference type="Gene3D" id="3.60.20.40">
    <property type="match status" value="1"/>
</dbReference>
<reference evidence="1 2" key="1">
    <citation type="journal article" date="2022" name="ISME Commun">
        <title>Vulcanimicrobium alpinus gen. nov. sp. nov., the first cultivated representative of the candidate phylum 'Eremiobacterota', is a metabolically versatile aerobic anoxygenic phototroph.</title>
        <authorList>
            <person name="Yabe S."/>
            <person name="Muto K."/>
            <person name="Abe K."/>
            <person name="Yokota A."/>
            <person name="Staudigel H."/>
            <person name="Tebo B.M."/>
        </authorList>
    </citation>
    <scope>NUCLEOTIDE SEQUENCE [LARGE SCALE GENOMIC DNA]</scope>
    <source>
        <strain evidence="1 2">WC8-2</strain>
    </source>
</reference>
<dbReference type="Pfam" id="PF01019">
    <property type="entry name" value="G_glu_transpept"/>
    <property type="match status" value="1"/>
</dbReference>
<dbReference type="Proteomes" id="UP001317532">
    <property type="component" value="Chromosome"/>
</dbReference>
<protein>
    <submittedName>
        <fullName evidence="1">Gamma-glutamyltransferase YwrD</fullName>
    </submittedName>
</protein>
<dbReference type="PANTHER" id="PTHR43881:SF5">
    <property type="entry name" value="GAMMA-GLUTAMYLTRANSPEPTIDASE"/>
    <property type="match status" value="1"/>
</dbReference>
<dbReference type="InterPro" id="IPR029055">
    <property type="entry name" value="Ntn_hydrolases_N"/>
</dbReference>
<gene>
    <name evidence="1" type="primary">ywrD</name>
    <name evidence="1" type="ORF">WPS_08750</name>
</gene>
<dbReference type="PRINTS" id="PR01210">
    <property type="entry name" value="GGTRANSPTASE"/>
</dbReference>
<dbReference type="Gene3D" id="1.10.246.130">
    <property type="match status" value="1"/>
</dbReference>